<keyword evidence="3" id="KW-1185">Reference proteome</keyword>
<evidence type="ECO:0000256" key="1">
    <source>
        <dbReference type="SAM" id="Coils"/>
    </source>
</evidence>
<feature type="coiled-coil region" evidence="1">
    <location>
        <begin position="144"/>
        <end position="223"/>
    </location>
</feature>
<dbReference type="VEuPathDB" id="PlasmoDB:PRELSG_1028200"/>
<organism evidence="2 3">
    <name type="scientific">Plasmodium relictum</name>
    <dbReference type="NCBI Taxonomy" id="85471"/>
    <lineage>
        <taxon>Eukaryota</taxon>
        <taxon>Sar</taxon>
        <taxon>Alveolata</taxon>
        <taxon>Apicomplexa</taxon>
        <taxon>Aconoidasida</taxon>
        <taxon>Haemosporida</taxon>
        <taxon>Plasmodiidae</taxon>
        <taxon>Plasmodium</taxon>
        <taxon>Plasmodium (Haemamoeba)</taxon>
    </lineage>
</organism>
<accession>A0A1J1HB13</accession>
<proteinExistence type="predicted"/>
<sequence>MDEKKKNFYNYVDNMHKKNEEIHKEMQIKEKLKNEEQKKIQESEEIIKKNDIYISNIDNINKNKELSYENLKREISIQKSKLKNLKSLLNEFPDAIDKEDEKYDEFKKKSYREINELMNTLESSNGSRNTDEIWEKIKESHKCTEKLNNAIQETYSELAMLNEKYNNSKDEFRDLVELEKNKKKKLKKISVTLQFIQNLKQGVNEKTNNESDLKKKLEEINDLYK</sequence>
<evidence type="ECO:0000313" key="3">
    <source>
        <dbReference type="Proteomes" id="UP000220158"/>
    </source>
</evidence>
<dbReference type="Proteomes" id="UP000220158">
    <property type="component" value="Chromosome 10"/>
</dbReference>
<keyword evidence="1" id="KW-0175">Coiled coil</keyword>
<dbReference type="EMBL" id="LN835305">
    <property type="protein sequence ID" value="CRH00626.1"/>
    <property type="molecule type" value="Genomic_DNA"/>
</dbReference>
<dbReference type="KEGG" id="prel:PRELSG_1028200"/>
<gene>
    <name evidence="2" type="ORF">PRELSG_1028200</name>
</gene>
<evidence type="ECO:0000313" key="2">
    <source>
        <dbReference type="EMBL" id="CRH00626.1"/>
    </source>
</evidence>
<dbReference type="OMA" id="NMHKKNE"/>
<dbReference type="AlphaFoldDB" id="A0A1J1HB13"/>
<reference evidence="2 3" key="1">
    <citation type="submission" date="2015-04" db="EMBL/GenBank/DDBJ databases">
        <authorList>
            <consortium name="Pathogen Informatics"/>
        </authorList>
    </citation>
    <scope>NUCLEOTIDE SEQUENCE [LARGE SCALE GENOMIC DNA]</scope>
    <source>
        <strain evidence="2 3">SGS1</strain>
    </source>
</reference>
<dbReference type="RefSeq" id="XP_028533629.1">
    <property type="nucleotide sequence ID" value="XM_028677217.1"/>
</dbReference>
<dbReference type="GeneID" id="39736749"/>
<name>A0A1J1HB13_PLARL</name>
<feature type="coiled-coil region" evidence="1">
    <location>
        <begin position="15"/>
        <end position="88"/>
    </location>
</feature>
<protein>
    <submittedName>
        <fullName evidence="2">Uncharacterized protein</fullName>
    </submittedName>
</protein>
<dbReference type="OrthoDB" id="385064at2759"/>